<dbReference type="Proteomes" id="UP001345963">
    <property type="component" value="Unassembled WGS sequence"/>
</dbReference>
<name>A0ABU7C9E5_9TELE</name>
<proteinExistence type="predicted"/>
<feature type="non-terminal residue" evidence="1">
    <location>
        <position position="1"/>
    </location>
</feature>
<gene>
    <name evidence="1" type="ORF">ATANTOWER_014369</name>
</gene>
<accession>A0ABU7C9E5</accession>
<comment type="caution">
    <text evidence="1">The sequence shown here is derived from an EMBL/GenBank/DDBJ whole genome shotgun (WGS) entry which is preliminary data.</text>
</comment>
<dbReference type="EMBL" id="JAHUTI010081676">
    <property type="protein sequence ID" value="MED6258920.1"/>
    <property type="molecule type" value="Genomic_DNA"/>
</dbReference>
<organism evidence="1 2">
    <name type="scientific">Ataeniobius toweri</name>
    <dbReference type="NCBI Taxonomy" id="208326"/>
    <lineage>
        <taxon>Eukaryota</taxon>
        <taxon>Metazoa</taxon>
        <taxon>Chordata</taxon>
        <taxon>Craniata</taxon>
        <taxon>Vertebrata</taxon>
        <taxon>Euteleostomi</taxon>
        <taxon>Actinopterygii</taxon>
        <taxon>Neopterygii</taxon>
        <taxon>Teleostei</taxon>
        <taxon>Neoteleostei</taxon>
        <taxon>Acanthomorphata</taxon>
        <taxon>Ovalentaria</taxon>
        <taxon>Atherinomorphae</taxon>
        <taxon>Cyprinodontiformes</taxon>
        <taxon>Goodeidae</taxon>
        <taxon>Ataeniobius</taxon>
    </lineage>
</organism>
<sequence length="135" mass="15656">WCWSSQVCWVTGATYSTDCQEEYLSRRLPALQFTLDDQACLRSEDSYPVIYLRLDSHQAGSFLLSSSPEPSHKRTLSTLQRKPPHIELVYCNLSSTEQHQVNSLRIYLLKTWILNLIPPGDLTIITHEIFRPFRS</sequence>
<reference evidence="1 2" key="1">
    <citation type="submission" date="2021-07" db="EMBL/GenBank/DDBJ databases">
        <authorList>
            <person name="Palmer J.M."/>
        </authorList>
    </citation>
    <scope>NUCLEOTIDE SEQUENCE [LARGE SCALE GENOMIC DNA]</scope>
    <source>
        <strain evidence="1 2">AT_MEX2019</strain>
        <tissue evidence="1">Muscle</tissue>
    </source>
</reference>
<evidence type="ECO:0000313" key="2">
    <source>
        <dbReference type="Proteomes" id="UP001345963"/>
    </source>
</evidence>
<protein>
    <submittedName>
        <fullName evidence="1">Uncharacterized protein</fullName>
    </submittedName>
</protein>
<evidence type="ECO:0000313" key="1">
    <source>
        <dbReference type="EMBL" id="MED6258920.1"/>
    </source>
</evidence>
<keyword evidence="2" id="KW-1185">Reference proteome</keyword>